<proteinExistence type="inferred from homology"/>
<dbReference type="Gene3D" id="3.30.300.70">
    <property type="entry name" value="RimP-like superfamily, N-terminal"/>
    <property type="match status" value="1"/>
</dbReference>
<evidence type="ECO:0000259" key="5">
    <source>
        <dbReference type="Pfam" id="PF17384"/>
    </source>
</evidence>
<organism evidence="6 7">
    <name type="scientific">Anaeromicropila herbilytica</name>
    <dbReference type="NCBI Taxonomy" id="2785025"/>
    <lineage>
        <taxon>Bacteria</taxon>
        <taxon>Bacillati</taxon>
        <taxon>Bacillota</taxon>
        <taxon>Clostridia</taxon>
        <taxon>Lachnospirales</taxon>
        <taxon>Lachnospiraceae</taxon>
        <taxon>Anaeromicropila</taxon>
    </lineage>
</organism>
<dbReference type="Pfam" id="PF02576">
    <property type="entry name" value="RimP_N"/>
    <property type="match status" value="1"/>
</dbReference>
<comment type="similarity">
    <text evidence="3">Belongs to the RimP family.</text>
</comment>
<protein>
    <recommendedName>
        <fullName evidence="3">Ribosome maturation factor RimP</fullName>
    </recommendedName>
</protein>
<sequence length="155" mass="18177">MAKREDYEARAEKLIEPIIKENNFELYDMEYVKEGSNWYLRAYIDKENGINIDDCELVSRAFSELLDKNEFIEDAYILEVSSPGLGRQLKKDKHFSRCIGEEVEVKLYKALNKQKEFIGILDSFNEESITIVLDNNEKMEIAKVDIAMVRLTFDF</sequence>
<keyword evidence="7" id="KW-1185">Reference proteome</keyword>
<comment type="subcellular location">
    <subcellularLocation>
        <location evidence="3">Cytoplasm</location>
    </subcellularLocation>
</comment>
<dbReference type="InterPro" id="IPR028998">
    <property type="entry name" value="RimP_C"/>
</dbReference>
<keyword evidence="2 3" id="KW-0690">Ribosome biogenesis</keyword>
<evidence type="ECO:0000259" key="4">
    <source>
        <dbReference type="Pfam" id="PF02576"/>
    </source>
</evidence>
<dbReference type="SUPFAM" id="SSF75420">
    <property type="entry name" value="YhbC-like, N-terminal domain"/>
    <property type="match status" value="1"/>
</dbReference>
<dbReference type="InterPro" id="IPR003728">
    <property type="entry name" value="Ribosome_maturation_RimP"/>
</dbReference>
<dbReference type="InterPro" id="IPR035956">
    <property type="entry name" value="RimP_N_sf"/>
</dbReference>
<gene>
    <name evidence="3 6" type="primary">rimP</name>
    <name evidence="6" type="ORF">bsdtb5_27670</name>
</gene>
<keyword evidence="1 3" id="KW-0963">Cytoplasm</keyword>
<dbReference type="EMBL" id="AP024169">
    <property type="protein sequence ID" value="BCN31472.1"/>
    <property type="molecule type" value="Genomic_DNA"/>
</dbReference>
<dbReference type="CDD" id="cd01734">
    <property type="entry name" value="YlxS_C"/>
    <property type="match status" value="1"/>
</dbReference>
<dbReference type="PANTHER" id="PTHR33867">
    <property type="entry name" value="RIBOSOME MATURATION FACTOR RIMP"/>
    <property type="match status" value="1"/>
</dbReference>
<comment type="function">
    <text evidence="3">Required for maturation of 30S ribosomal subunits.</text>
</comment>
<dbReference type="InterPro" id="IPR036847">
    <property type="entry name" value="RimP_C_sf"/>
</dbReference>
<dbReference type="GO" id="GO:0005829">
    <property type="term" value="C:cytosol"/>
    <property type="evidence" value="ECO:0007669"/>
    <property type="project" value="TreeGrafter"/>
</dbReference>
<dbReference type="PANTHER" id="PTHR33867:SF1">
    <property type="entry name" value="RIBOSOME MATURATION FACTOR RIMP"/>
    <property type="match status" value="1"/>
</dbReference>
<dbReference type="FunFam" id="3.30.300.70:FF:000001">
    <property type="entry name" value="Ribosome maturation factor RimP"/>
    <property type="match status" value="1"/>
</dbReference>
<dbReference type="RefSeq" id="WP_271712589.1">
    <property type="nucleotide sequence ID" value="NZ_AP024169.1"/>
</dbReference>
<feature type="domain" description="Ribosome maturation factor RimP N-terminal" evidence="4">
    <location>
        <begin position="14"/>
        <end position="85"/>
    </location>
</feature>
<dbReference type="GO" id="GO:0006412">
    <property type="term" value="P:translation"/>
    <property type="evidence" value="ECO:0007669"/>
    <property type="project" value="TreeGrafter"/>
</dbReference>
<accession>A0A7R7EMW9</accession>
<dbReference type="SUPFAM" id="SSF74942">
    <property type="entry name" value="YhbC-like, C-terminal domain"/>
    <property type="match status" value="1"/>
</dbReference>
<dbReference type="Pfam" id="PF17384">
    <property type="entry name" value="DUF150_C"/>
    <property type="match status" value="1"/>
</dbReference>
<dbReference type="Proteomes" id="UP000595897">
    <property type="component" value="Chromosome"/>
</dbReference>
<reference evidence="6 7" key="1">
    <citation type="submission" date="2020-11" db="EMBL/GenBank/DDBJ databases">
        <title>Draft genome sequencing of a Lachnospiraceae strain isolated from anoxic soil subjected to BSD treatment.</title>
        <authorList>
            <person name="Uek A."/>
            <person name="Tonouchi A."/>
        </authorList>
    </citation>
    <scope>NUCLEOTIDE SEQUENCE [LARGE SCALE GENOMIC DNA]</scope>
    <source>
        <strain evidence="6 7">TB5</strain>
    </source>
</reference>
<evidence type="ECO:0000256" key="2">
    <source>
        <dbReference type="ARBA" id="ARBA00022517"/>
    </source>
</evidence>
<evidence type="ECO:0000313" key="6">
    <source>
        <dbReference type="EMBL" id="BCN31472.1"/>
    </source>
</evidence>
<name>A0A7R7EMW9_9FIRM</name>
<dbReference type="HAMAP" id="MF_01077">
    <property type="entry name" value="RimP"/>
    <property type="match status" value="1"/>
</dbReference>
<dbReference type="AlphaFoldDB" id="A0A7R7EMW9"/>
<evidence type="ECO:0000256" key="1">
    <source>
        <dbReference type="ARBA" id="ARBA00022490"/>
    </source>
</evidence>
<dbReference type="GO" id="GO:0000028">
    <property type="term" value="P:ribosomal small subunit assembly"/>
    <property type="evidence" value="ECO:0007669"/>
    <property type="project" value="TreeGrafter"/>
</dbReference>
<dbReference type="InterPro" id="IPR028989">
    <property type="entry name" value="RimP_N"/>
</dbReference>
<dbReference type="KEGG" id="ahb:bsdtb5_27670"/>
<feature type="domain" description="Ribosome maturation factor RimP C-terminal" evidence="5">
    <location>
        <begin position="89"/>
        <end position="155"/>
    </location>
</feature>
<evidence type="ECO:0000313" key="7">
    <source>
        <dbReference type="Proteomes" id="UP000595897"/>
    </source>
</evidence>
<evidence type="ECO:0000256" key="3">
    <source>
        <dbReference type="HAMAP-Rule" id="MF_01077"/>
    </source>
</evidence>
<dbReference type="Gene3D" id="2.30.30.180">
    <property type="entry name" value="Ribosome maturation factor RimP, C-terminal domain"/>
    <property type="match status" value="1"/>
</dbReference>